<protein>
    <submittedName>
        <fullName evidence="2">Uncharacterized protein</fullName>
    </submittedName>
</protein>
<sequence>MLFNCMRYTAYINNIYILILECNHIFTNIVAITYLLISLPSIRKHTIQKA</sequence>
<feature type="transmembrane region" description="Helical" evidence="1">
    <location>
        <begin position="15"/>
        <end position="37"/>
    </location>
</feature>
<proteinExistence type="predicted"/>
<keyword evidence="1" id="KW-0472">Membrane</keyword>
<keyword evidence="1" id="KW-0812">Transmembrane</keyword>
<reference evidence="2" key="1">
    <citation type="submission" date="2015-07" db="EMBL/GenBank/DDBJ databases">
        <title>MeaNS - Measles Nucleotide Surveillance Program.</title>
        <authorList>
            <person name="Tran T."/>
            <person name="Druce J."/>
        </authorList>
    </citation>
    <scope>NUCLEOTIDE SEQUENCE</scope>
    <source>
        <strain evidence="2">UCB-OBI-ISO-001</strain>
        <tissue evidence="2">Gonad</tissue>
    </source>
</reference>
<gene>
    <name evidence="2" type="ORF">OCBIM_22021768mg</name>
</gene>
<organism evidence="2">
    <name type="scientific">Octopus bimaculoides</name>
    <name type="common">California two-spotted octopus</name>
    <dbReference type="NCBI Taxonomy" id="37653"/>
    <lineage>
        <taxon>Eukaryota</taxon>
        <taxon>Metazoa</taxon>
        <taxon>Spiralia</taxon>
        <taxon>Lophotrochozoa</taxon>
        <taxon>Mollusca</taxon>
        <taxon>Cephalopoda</taxon>
        <taxon>Coleoidea</taxon>
        <taxon>Octopodiformes</taxon>
        <taxon>Octopoda</taxon>
        <taxon>Incirrata</taxon>
        <taxon>Octopodidae</taxon>
        <taxon>Octopus</taxon>
    </lineage>
</organism>
<dbReference type="AlphaFoldDB" id="A0A0L8H5P1"/>
<name>A0A0L8H5P1_OCTBM</name>
<dbReference type="EMBL" id="KQ419098">
    <property type="protein sequence ID" value="KOF84601.1"/>
    <property type="molecule type" value="Genomic_DNA"/>
</dbReference>
<accession>A0A0L8H5P1</accession>
<evidence type="ECO:0000313" key="2">
    <source>
        <dbReference type="EMBL" id="KOF84601.1"/>
    </source>
</evidence>
<keyword evidence="1" id="KW-1133">Transmembrane helix</keyword>
<evidence type="ECO:0000256" key="1">
    <source>
        <dbReference type="SAM" id="Phobius"/>
    </source>
</evidence>